<evidence type="ECO:0000256" key="2">
    <source>
        <dbReference type="ARBA" id="ARBA00005748"/>
    </source>
</evidence>
<dbReference type="PANTHER" id="PTHR13598:SF1">
    <property type="entry name" value="AT07567P-RELATED"/>
    <property type="match status" value="1"/>
</dbReference>
<keyword evidence="11" id="KW-1185">Reference proteome</keyword>
<feature type="compositionally biased region" description="Polar residues" evidence="8">
    <location>
        <begin position="529"/>
        <end position="552"/>
    </location>
</feature>
<dbReference type="GO" id="GO:0005637">
    <property type="term" value="C:nuclear inner membrane"/>
    <property type="evidence" value="ECO:0007669"/>
    <property type="project" value="UniProtKB-SubCell"/>
</dbReference>
<accession>A0A7R9BSY3</accession>
<evidence type="ECO:0000256" key="8">
    <source>
        <dbReference type="SAM" id="MobiDB-lite"/>
    </source>
</evidence>
<feature type="region of interest" description="Disordered" evidence="8">
    <location>
        <begin position="467"/>
        <end position="559"/>
    </location>
</feature>
<evidence type="ECO:0000256" key="7">
    <source>
        <dbReference type="ARBA" id="ARBA00023242"/>
    </source>
</evidence>
<proteinExistence type="inferred from homology"/>
<organism evidence="10">
    <name type="scientific">Notodromas monacha</name>
    <dbReference type="NCBI Taxonomy" id="399045"/>
    <lineage>
        <taxon>Eukaryota</taxon>
        <taxon>Metazoa</taxon>
        <taxon>Ecdysozoa</taxon>
        <taxon>Arthropoda</taxon>
        <taxon>Crustacea</taxon>
        <taxon>Oligostraca</taxon>
        <taxon>Ostracoda</taxon>
        <taxon>Podocopa</taxon>
        <taxon>Podocopida</taxon>
        <taxon>Cypridocopina</taxon>
        <taxon>Cypridoidea</taxon>
        <taxon>Cyprididae</taxon>
        <taxon>Notodromas</taxon>
    </lineage>
</organism>
<dbReference type="AlphaFoldDB" id="A0A7R9BSY3"/>
<feature type="compositionally biased region" description="Acidic residues" evidence="8">
    <location>
        <begin position="471"/>
        <end position="481"/>
    </location>
</feature>
<name>A0A7R9BSY3_9CRUS</name>
<dbReference type="EMBL" id="OA884590">
    <property type="protein sequence ID" value="CAD7281005.1"/>
    <property type="molecule type" value="Genomic_DNA"/>
</dbReference>
<evidence type="ECO:0000256" key="1">
    <source>
        <dbReference type="ARBA" id="ARBA00004575"/>
    </source>
</evidence>
<evidence type="ECO:0000313" key="11">
    <source>
        <dbReference type="Proteomes" id="UP000678499"/>
    </source>
</evidence>
<evidence type="ECO:0000256" key="3">
    <source>
        <dbReference type="ARBA" id="ARBA00022692"/>
    </source>
</evidence>
<evidence type="ECO:0000256" key="6">
    <source>
        <dbReference type="ARBA" id="ARBA00023136"/>
    </source>
</evidence>
<gene>
    <name evidence="10" type="ORF">NMOB1V02_LOCUS8660</name>
</gene>
<sequence>MIPGLRLVLVFSRLVIHSDDIRDRDESSATFSSSTLTILYLERMLNNVIYSSVRHSLEKFIRRNWAMKNIRVWAILLILKLALRTGDTHSPSKKYRLTYLDPDETRQILREDGQRADEQVFEVFCFSGFRSVAPQHIFTSVKFRLDTSDRNFATFFGPNDTSVAEEFDAEKSKWLPTPKVFEWGPPYNMRLYQHACIGIYSRRPYVVQLIHQHVDFLRLLGFLIGLGIFWKARMLCVNVLVYYGSGMLIGIVCSMIVLVFILGRKIPRKSLAMTVMVGGWSIALYLLNLARDNFVSLVSAYSVMFGGYCAACALLSFFLMYRYQPMRHPRSIDILEWLLQFVGAVLIFACSEVKEFTFLTICLLIGCRYIPQKLCDAFAERLQGFRYRFAFFRPAPRYLTEQEYIEQGYIETRRELDELRKFCSSPQCNAWKTVNRLKDPKRFAEFIDGGHHIKDDEILAYDTFESKTPMSDDDEDEENLETELTAPTTSRTSSTGAMSATPIRSRFGASSSRHSIHPVSRGVLKSSRETGLSESDNDSSFDQNVTNGNSNRYYEAFTR</sequence>
<comment type="subcellular location">
    <subcellularLocation>
        <location evidence="1">Nucleus inner membrane</location>
        <topology evidence="1">Multi-pass membrane protein</topology>
        <orientation evidence="1">Nucleoplasmic side</orientation>
    </subcellularLocation>
</comment>
<feature type="transmembrane region" description="Helical" evidence="9">
    <location>
        <begin position="216"/>
        <end position="234"/>
    </location>
</feature>
<dbReference type="Pfam" id="PF10225">
    <property type="entry name" value="NEMP"/>
    <property type="match status" value="1"/>
</dbReference>
<keyword evidence="3 9" id="KW-0812">Transmembrane</keyword>
<dbReference type="Proteomes" id="UP000678499">
    <property type="component" value="Unassembled WGS sequence"/>
</dbReference>
<dbReference type="EMBL" id="CAJPEX010002553">
    <property type="protein sequence ID" value="CAG0921157.1"/>
    <property type="molecule type" value="Genomic_DNA"/>
</dbReference>
<keyword evidence="4" id="KW-0732">Signal</keyword>
<evidence type="ECO:0000256" key="5">
    <source>
        <dbReference type="ARBA" id="ARBA00022989"/>
    </source>
</evidence>
<feature type="transmembrane region" description="Helical" evidence="9">
    <location>
        <begin position="270"/>
        <end position="287"/>
    </location>
</feature>
<evidence type="ECO:0000256" key="4">
    <source>
        <dbReference type="ARBA" id="ARBA00022729"/>
    </source>
</evidence>
<keyword evidence="7" id="KW-0539">Nucleus</keyword>
<evidence type="ECO:0008006" key="12">
    <source>
        <dbReference type="Google" id="ProtNLM"/>
    </source>
</evidence>
<evidence type="ECO:0000256" key="9">
    <source>
        <dbReference type="SAM" id="Phobius"/>
    </source>
</evidence>
<dbReference type="PANTHER" id="PTHR13598">
    <property type="entry name" value="AT07567P-RELATED"/>
    <property type="match status" value="1"/>
</dbReference>
<dbReference type="OrthoDB" id="509138at2759"/>
<keyword evidence="6 9" id="KW-0472">Membrane</keyword>
<dbReference type="InterPro" id="IPR019358">
    <property type="entry name" value="NEMP_fam"/>
</dbReference>
<feature type="transmembrane region" description="Helical" evidence="9">
    <location>
        <begin position="240"/>
        <end position="263"/>
    </location>
</feature>
<keyword evidence="5 9" id="KW-1133">Transmembrane helix</keyword>
<feature type="transmembrane region" description="Helical" evidence="9">
    <location>
        <begin position="299"/>
        <end position="320"/>
    </location>
</feature>
<comment type="similarity">
    <text evidence="2">Belongs to the NEMP family.</text>
</comment>
<evidence type="ECO:0000313" key="10">
    <source>
        <dbReference type="EMBL" id="CAD7281005.1"/>
    </source>
</evidence>
<reference evidence="10" key="1">
    <citation type="submission" date="2020-11" db="EMBL/GenBank/DDBJ databases">
        <authorList>
            <person name="Tran Van P."/>
        </authorList>
    </citation>
    <scope>NUCLEOTIDE SEQUENCE</scope>
</reference>
<feature type="compositionally biased region" description="Polar residues" evidence="8">
    <location>
        <begin position="486"/>
        <end position="498"/>
    </location>
</feature>
<protein>
    <recommendedName>
        <fullName evidence="12">Nuclear envelope integral membrane protein 1</fullName>
    </recommendedName>
</protein>